<organism evidence="1 2">
    <name type="scientific">Desertifilum tharense IPPAS B-1220</name>
    <dbReference type="NCBI Taxonomy" id="1781255"/>
    <lineage>
        <taxon>Bacteria</taxon>
        <taxon>Bacillati</taxon>
        <taxon>Cyanobacteriota</taxon>
        <taxon>Cyanophyceae</taxon>
        <taxon>Desertifilales</taxon>
        <taxon>Desertifilaceae</taxon>
        <taxon>Desertifilum</taxon>
    </lineage>
</organism>
<proteinExistence type="predicted"/>
<evidence type="ECO:0000313" key="1">
    <source>
        <dbReference type="EMBL" id="XPM67456.1"/>
    </source>
</evidence>
<evidence type="ECO:0000313" key="2">
    <source>
        <dbReference type="Proteomes" id="UP000095472"/>
    </source>
</evidence>
<reference evidence="1 2" key="1">
    <citation type="journal article" date="2016" name="Genome Announc.">
        <title>Draft Genome Sequence of the Thermotolerant Cyanobacterium Desertifilum sp. IPPAS B-1220.</title>
        <authorList>
            <person name="Mironov K.S."/>
            <person name="Sinetova M.A."/>
            <person name="Bolatkhan K."/>
            <person name="Zayadan B.K."/>
            <person name="Ustinova V.V."/>
            <person name="Kupriyanova E.V."/>
            <person name="Skrypnik A.N."/>
            <person name="Gogoleva N.E."/>
            <person name="Gogolev Y.V."/>
            <person name="Los D.A."/>
        </authorList>
    </citation>
    <scope>NUCLEOTIDE SEQUENCE [LARGE SCALE GENOMIC DNA]</scope>
    <source>
        <strain evidence="1 2">IPPAS B-1220</strain>
    </source>
</reference>
<dbReference type="EMBL" id="CP182909">
    <property type="protein sequence ID" value="XPM67456.1"/>
    <property type="molecule type" value="Genomic_DNA"/>
</dbReference>
<dbReference type="Proteomes" id="UP000095472">
    <property type="component" value="Chromosome"/>
</dbReference>
<sequence length="45" mass="4938">MEKPAVNQPVAVARKTPNFWSFEFAAQNSPTDPLEAKLQALSPPI</sequence>
<keyword evidence="2" id="KW-1185">Reference proteome</keyword>
<gene>
    <name evidence="1" type="ORF">BH720_013630</name>
</gene>
<protein>
    <submittedName>
        <fullName evidence="1">Uncharacterized protein</fullName>
    </submittedName>
</protein>
<name>A0ACD5H6G4_9CYAN</name>
<accession>A0ACD5H6G4</accession>